<dbReference type="PROSITE" id="PS00059">
    <property type="entry name" value="ADH_ZINC"/>
    <property type="match status" value="1"/>
</dbReference>
<dbReference type="InterPro" id="IPR002328">
    <property type="entry name" value="ADH_Zn_CS"/>
</dbReference>
<name>A0A090GB38_MESPL</name>
<dbReference type="GO" id="GO:0004022">
    <property type="term" value="F:alcohol dehydrogenase (NAD+) activity"/>
    <property type="evidence" value="ECO:0007669"/>
    <property type="project" value="TreeGrafter"/>
</dbReference>
<keyword evidence="2" id="KW-0479">Metal-binding</keyword>
<dbReference type="Pfam" id="PF08240">
    <property type="entry name" value="ADH_N"/>
    <property type="match status" value="1"/>
</dbReference>
<reference evidence="6 7" key="1">
    <citation type="submission" date="2014-08" db="EMBL/GenBank/DDBJ databases">
        <authorList>
            <person name="Moulin Lionel"/>
        </authorList>
    </citation>
    <scope>NUCLEOTIDE SEQUENCE [LARGE SCALE GENOMIC DNA]</scope>
</reference>
<dbReference type="Gene3D" id="3.90.180.10">
    <property type="entry name" value="Medium-chain alcohol dehydrogenases, catalytic domain"/>
    <property type="match status" value="1"/>
</dbReference>
<dbReference type="Proteomes" id="UP000046122">
    <property type="component" value="Unassembled WGS sequence"/>
</dbReference>
<keyword evidence="4" id="KW-0560">Oxidoreductase</keyword>
<dbReference type="PANTHER" id="PTHR42940">
    <property type="entry name" value="ALCOHOL DEHYDROGENASE 1-RELATED"/>
    <property type="match status" value="1"/>
</dbReference>
<organism evidence="6 7">
    <name type="scientific">Mesorhizobium plurifarium</name>
    <dbReference type="NCBI Taxonomy" id="69974"/>
    <lineage>
        <taxon>Bacteria</taxon>
        <taxon>Pseudomonadati</taxon>
        <taxon>Pseudomonadota</taxon>
        <taxon>Alphaproteobacteria</taxon>
        <taxon>Hyphomicrobiales</taxon>
        <taxon>Phyllobacteriaceae</taxon>
        <taxon>Mesorhizobium</taxon>
    </lineage>
</organism>
<keyword evidence="3" id="KW-0862">Zinc</keyword>
<sequence>MKAMVLERPGTPLKFVDRPDPTPRPGEIRLRVEACAVCRTDLHVVDGDLPRPKLPLVPGHEIVGIVDLIGEGVSQSRLGQRVGVPWLGHTCGHCPIVSPARRIFAICPFSPATHVTAASPVMSLPTSVSPSISMPRRTLCRWRRSCALD</sequence>
<comment type="cofactor">
    <cofactor evidence="1">
        <name>Zn(2+)</name>
        <dbReference type="ChEBI" id="CHEBI:29105"/>
    </cofactor>
</comment>
<evidence type="ECO:0000313" key="7">
    <source>
        <dbReference type="Proteomes" id="UP000046122"/>
    </source>
</evidence>
<evidence type="ECO:0000256" key="1">
    <source>
        <dbReference type="ARBA" id="ARBA00001947"/>
    </source>
</evidence>
<dbReference type="GO" id="GO:0005737">
    <property type="term" value="C:cytoplasm"/>
    <property type="evidence" value="ECO:0007669"/>
    <property type="project" value="TreeGrafter"/>
</dbReference>
<dbReference type="SUPFAM" id="SSF50129">
    <property type="entry name" value="GroES-like"/>
    <property type="match status" value="1"/>
</dbReference>
<dbReference type="InterPro" id="IPR013154">
    <property type="entry name" value="ADH-like_N"/>
</dbReference>
<feature type="domain" description="Alcohol dehydrogenase-like N-terminal" evidence="5">
    <location>
        <begin position="25"/>
        <end position="97"/>
    </location>
</feature>
<dbReference type="AlphaFoldDB" id="A0A090GB38"/>
<evidence type="ECO:0000256" key="2">
    <source>
        <dbReference type="ARBA" id="ARBA00022723"/>
    </source>
</evidence>
<dbReference type="GO" id="GO:0008270">
    <property type="term" value="F:zinc ion binding"/>
    <property type="evidence" value="ECO:0007669"/>
    <property type="project" value="InterPro"/>
</dbReference>
<evidence type="ECO:0000259" key="5">
    <source>
        <dbReference type="Pfam" id="PF08240"/>
    </source>
</evidence>
<proteinExistence type="predicted"/>
<accession>A0A090GB38</accession>
<evidence type="ECO:0000256" key="4">
    <source>
        <dbReference type="ARBA" id="ARBA00023002"/>
    </source>
</evidence>
<protein>
    <recommendedName>
        <fullName evidence="5">Alcohol dehydrogenase-like N-terminal domain-containing protein</fullName>
    </recommendedName>
</protein>
<dbReference type="EMBL" id="CCNE01000016">
    <property type="protein sequence ID" value="CDX56321.1"/>
    <property type="molecule type" value="Genomic_DNA"/>
</dbReference>
<gene>
    <name evidence="6" type="ORF">MPL3365_230159</name>
</gene>
<dbReference type="InterPro" id="IPR011032">
    <property type="entry name" value="GroES-like_sf"/>
</dbReference>
<evidence type="ECO:0000256" key="3">
    <source>
        <dbReference type="ARBA" id="ARBA00022833"/>
    </source>
</evidence>
<evidence type="ECO:0000313" key="6">
    <source>
        <dbReference type="EMBL" id="CDX56321.1"/>
    </source>
</evidence>
<dbReference type="PANTHER" id="PTHR42940:SF8">
    <property type="entry name" value="VACUOLAR PROTEIN SORTING-ASSOCIATED PROTEIN 11"/>
    <property type="match status" value="1"/>
</dbReference>